<comment type="caution">
    <text evidence="1">The sequence shown here is derived from an EMBL/GenBank/DDBJ whole genome shotgun (WGS) entry which is preliminary data.</text>
</comment>
<reference evidence="1 2" key="1">
    <citation type="submission" date="2022-05" db="EMBL/GenBank/DDBJ databases">
        <title>A multi-omics perspective on studying reproductive biology in Daphnia sinensis.</title>
        <authorList>
            <person name="Jia J."/>
        </authorList>
    </citation>
    <scope>NUCLEOTIDE SEQUENCE [LARGE SCALE GENOMIC DNA]</scope>
    <source>
        <strain evidence="1 2">WSL</strain>
    </source>
</reference>
<organism evidence="1 2">
    <name type="scientific">Daphnia sinensis</name>
    <dbReference type="NCBI Taxonomy" id="1820382"/>
    <lineage>
        <taxon>Eukaryota</taxon>
        <taxon>Metazoa</taxon>
        <taxon>Ecdysozoa</taxon>
        <taxon>Arthropoda</taxon>
        <taxon>Crustacea</taxon>
        <taxon>Branchiopoda</taxon>
        <taxon>Diplostraca</taxon>
        <taxon>Cladocera</taxon>
        <taxon>Anomopoda</taxon>
        <taxon>Daphniidae</taxon>
        <taxon>Daphnia</taxon>
        <taxon>Daphnia similis group</taxon>
    </lineage>
</organism>
<gene>
    <name evidence="1" type="ORF">GHT06_018405</name>
</gene>
<protein>
    <submittedName>
        <fullName evidence="1">Uncharacterized protein</fullName>
    </submittedName>
</protein>
<proteinExistence type="predicted"/>
<dbReference type="EMBL" id="WJBH02000007">
    <property type="protein sequence ID" value="KAI9555888.1"/>
    <property type="molecule type" value="Genomic_DNA"/>
</dbReference>
<sequence>MRFQYAELLSRSHCLILVDQRAKNCPPILPLWRYPSNTVISIRVWDFPCLSFCQLVPSSSSRCSFCGNGRRTLVAAPYTSVGLFLIIVGYPKASCGGGKIGIGKKGYEFIFFSAQYEYFRCRKYESFGCLTGSEHNHKNETEEIRNIAVVNECVQLAVEQRNGLKRRLANQPSIPQTTEEAKRLLQQYPVYSHTINKASLFFHGRVSSTTGLALIFLSLAVLDGTFYPVPNLFYQLFMIHIMYNGKSFPIAYVLMTKKTLALYDSVMRRILERPFLYPCNMHFQLEEVANAGSTIHRPSTEEPAKKDLRLHILLGGGWVVVRRIIKMLIALALLPQERIFEGFQCIRNTTADDLERETQEVRGAIAQLFTFYGGYWIASQGPERISVCDDDDRTNNPAAPADAAAPFEAAASVDAAAPAYVAVPADIAAPTEAAARNLCGVCLMKTIDSAVQSSRQNLPSIAALPRWQEMSKKIRAVRHLFAIFFGLCNAATDGTFRLLQTVIGDIRILPKLKLYFLHSKLLKGCKERGWPFLTLLCLVCCWRCCRRIPCFFSTRHRKLTSLTSAVYENRCQVQTLPGSCLFFSDSIILYNNNN</sequence>
<dbReference type="AlphaFoldDB" id="A0AAD5LDV4"/>
<evidence type="ECO:0000313" key="1">
    <source>
        <dbReference type="EMBL" id="KAI9555888.1"/>
    </source>
</evidence>
<evidence type="ECO:0000313" key="2">
    <source>
        <dbReference type="Proteomes" id="UP000820818"/>
    </source>
</evidence>
<keyword evidence="2" id="KW-1185">Reference proteome</keyword>
<dbReference type="Proteomes" id="UP000820818">
    <property type="component" value="Linkage Group LG7"/>
</dbReference>
<accession>A0AAD5LDV4</accession>
<name>A0AAD5LDV4_9CRUS</name>